<evidence type="ECO:0000256" key="9">
    <source>
        <dbReference type="ARBA" id="ARBA00023235"/>
    </source>
</evidence>
<feature type="disulfide bond" description="Redox-active" evidence="11">
    <location>
        <begin position="47"/>
        <end position="50"/>
    </location>
</feature>
<dbReference type="InterPro" id="IPR036249">
    <property type="entry name" value="Thioredoxin-like_sf"/>
</dbReference>
<comment type="similarity">
    <text evidence="3 12">Belongs to the protein disulfide isomerase family.</text>
</comment>
<dbReference type="CDD" id="cd02981">
    <property type="entry name" value="PDI_b_family"/>
    <property type="match status" value="1"/>
</dbReference>
<dbReference type="GO" id="GO:0005788">
    <property type="term" value="C:endoplasmic reticulum lumen"/>
    <property type="evidence" value="ECO:0007669"/>
    <property type="project" value="UniProtKB-SubCell"/>
</dbReference>
<feature type="disulfide bond" description="Redox-active" evidence="11">
    <location>
        <begin position="390"/>
        <end position="393"/>
    </location>
</feature>
<name>A0AAW2YII4_9EUKA</name>
<dbReference type="InterPro" id="IPR005792">
    <property type="entry name" value="Prot_disulphide_isomerase"/>
</dbReference>
<dbReference type="EC" id="5.3.4.1" evidence="4 13"/>
<protein>
    <recommendedName>
        <fullName evidence="4 13">Protein disulfide-isomerase</fullName>
        <ecNumber evidence="4 13">5.3.4.1</ecNumber>
    </recommendedName>
</protein>
<dbReference type="CDD" id="cd02982">
    <property type="entry name" value="PDI_b'_family"/>
    <property type="match status" value="1"/>
</dbReference>
<evidence type="ECO:0000256" key="2">
    <source>
        <dbReference type="ARBA" id="ARBA00004319"/>
    </source>
</evidence>
<feature type="domain" description="Thioredoxin" evidence="14">
    <location>
        <begin position="9"/>
        <end position="127"/>
    </location>
</feature>
<feature type="domain" description="Thioredoxin" evidence="14">
    <location>
        <begin position="340"/>
        <end position="467"/>
    </location>
</feature>
<dbReference type="PRINTS" id="PR00421">
    <property type="entry name" value="THIOREDOXIN"/>
</dbReference>
<evidence type="ECO:0000256" key="10">
    <source>
        <dbReference type="ARBA" id="ARBA00023284"/>
    </source>
</evidence>
<evidence type="ECO:0000256" key="8">
    <source>
        <dbReference type="ARBA" id="ARBA00023157"/>
    </source>
</evidence>
<keyword evidence="5 13" id="KW-0732">Signal</keyword>
<dbReference type="CDD" id="cd02995">
    <property type="entry name" value="PDI_a_PDI_a'_C"/>
    <property type="match status" value="1"/>
</dbReference>
<dbReference type="InterPro" id="IPR005788">
    <property type="entry name" value="PDI_thioredoxin-like_dom"/>
</dbReference>
<dbReference type="PROSITE" id="PS51352">
    <property type="entry name" value="THIOREDOXIN_2"/>
    <property type="match status" value="2"/>
</dbReference>
<dbReference type="Proteomes" id="UP001431209">
    <property type="component" value="Unassembled WGS sequence"/>
</dbReference>
<dbReference type="NCBIfam" id="TIGR01130">
    <property type="entry name" value="ER_PDI_fam"/>
    <property type="match status" value="1"/>
</dbReference>
<evidence type="ECO:0000256" key="1">
    <source>
        <dbReference type="ARBA" id="ARBA00001182"/>
    </source>
</evidence>
<comment type="caution">
    <text evidence="15">The sequence shown here is derived from an EMBL/GenBank/DDBJ whole genome shotgun (WGS) entry which is preliminary data.</text>
</comment>
<organism evidence="15 16">
    <name type="scientific">Acrasis kona</name>
    <dbReference type="NCBI Taxonomy" id="1008807"/>
    <lineage>
        <taxon>Eukaryota</taxon>
        <taxon>Discoba</taxon>
        <taxon>Heterolobosea</taxon>
        <taxon>Tetramitia</taxon>
        <taxon>Eutetramitia</taxon>
        <taxon>Acrasidae</taxon>
        <taxon>Acrasis</taxon>
    </lineage>
</organism>
<reference evidence="15 16" key="1">
    <citation type="submission" date="2024-03" db="EMBL/GenBank/DDBJ databases">
        <title>The Acrasis kona genome and developmental transcriptomes reveal deep origins of eukaryotic multicellular pathways.</title>
        <authorList>
            <person name="Sheikh S."/>
            <person name="Fu C.-J."/>
            <person name="Brown M.W."/>
            <person name="Baldauf S.L."/>
        </authorList>
    </citation>
    <scope>NUCLEOTIDE SEQUENCE [LARGE SCALE GENOMIC DNA]</scope>
    <source>
        <strain evidence="15 16">ATCC MYA-3509</strain>
    </source>
</reference>
<accession>A0AAW2YII4</accession>
<dbReference type="EMBL" id="JAOPGA020000144">
    <property type="protein sequence ID" value="KAL0477110.1"/>
    <property type="molecule type" value="Genomic_DNA"/>
</dbReference>
<keyword evidence="8 11" id="KW-1015">Disulfide bond</keyword>
<evidence type="ECO:0000256" key="4">
    <source>
        <dbReference type="ARBA" id="ARBA00012723"/>
    </source>
</evidence>
<comment type="catalytic activity">
    <reaction evidence="1 13">
        <text>Catalyzes the rearrangement of -S-S- bonds in proteins.</text>
        <dbReference type="EC" id="5.3.4.1"/>
    </reaction>
</comment>
<sequence length="485" mass="54038">MKLVAIVLLAAILAFCNAKVVELDNSNFDTSLSSNPYTLVMFYAPWCGHCKKLHPEFEALADSLKEAKNVTIATLDCDKDQNKALAERYEIQGFPTVKLFKGGEVYRDYEGDRTKDAILNWVNKKTGPVAKIIASVEELKDFLSKTKESATTAVVGFFSNKDSESYKTFLKNAADASLEDFSIAEVVGLGDKVKEYLTDSKDEAVSVFRHFADEAVHTFDYSNLVNFTRRHGYPLVDELSGKSFQRFVNKNLPIAILFVDPEQDNKEVIKGLTPTAESLLDKVAFAYSDGKTYGEQLTLMGGDSNSLPALALMKLDKKQNYPFFGDVNNSEEITQWANEILSGKVEPYLRSGPIPETNDEPVKVVVGKTYESIVLDPTKDVLLEFYAPWCGHCKSLEPKYNKLAQSLSHVENLVIAKIDATENDTPVSVEGFPTLILFPATDKLSPITYEGARTPKDILRFLKKNATVSKDNIKPLQKSEQKDEL</sequence>
<evidence type="ECO:0000313" key="16">
    <source>
        <dbReference type="Proteomes" id="UP001431209"/>
    </source>
</evidence>
<evidence type="ECO:0000256" key="5">
    <source>
        <dbReference type="ARBA" id="ARBA00022729"/>
    </source>
</evidence>
<dbReference type="GO" id="GO:0003756">
    <property type="term" value="F:protein disulfide isomerase activity"/>
    <property type="evidence" value="ECO:0007669"/>
    <property type="project" value="UniProtKB-EC"/>
</dbReference>
<evidence type="ECO:0000256" key="11">
    <source>
        <dbReference type="PIRSR" id="PIRSR605792-51"/>
    </source>
</evidence>
<evidence type="ECO:0000256" key="7">
    <source>
        <dbReference type="ARBA" id="ARBA00022824"/>
    </source>
</evidence>
<dbReference type="Gene3D" id="3.40.30.10">
    <property type="entry name" value="Glutaredoxin"/>
    <property type="match status" value="4"/>
</dbReference>
<keyword evidence="16" id="KW-1185">Reference proteome</keyword>
<proteinExistence type="inferred from homology"/>
<dbReference type="GO" id="GO:0006457">
    <property type="term" value="P:protein folding"/>
    <property type="evidence" value="ECO:0007669"/>
    <property type="project" value="TreeGrafter"/>
</dbReference>
<dbReference type="Pfam" id="PF00085">
    <property type="entry name" value="Thioredoxin"/>
    <property type="match status" value="2"/>
</dbReference>
<dbReference type="InterPro" id="IPR013766">
    <property type="entry name" value="Thioredoxin_domain"/>
</dbReference>
<feature type="chain" id="PRO_5043086665" description="Protein disulfide-isomerase" evidence="13">
    <location>
        <begin position="19"/>
        <end position="485"/>
    </location>
</feature>
<keyword evidence="10 11" id="KW-0676">Redox-active center</keyword>
<evidence type="ECO:0000256" key="3">
    <source>
        <dbReference type="ARBA" id="ARBA00006347"/>
    </source>
</evidence>
<keyword evidence="9 13" id="KW-0413">Isomerase</keyword>
<dbReference type="InterPro" id="IPR017937">
    <property type="entry name" value="Thioredoxin_CS"/>
</dbReference>
<evidence type="ECO:0000256" key="13">
    <source>
        <dbReference type="RuleBase" id="RU361130"/>
    </source>
</evidence>
<evidence type="ECO:0000313" key="15">
    <source>
        <dbReference type="EMBL" id="KAL0477110.1"/>
    </source>
</evidence>
<dbReference type="Pfam" id="PF13848">
    <property type="entry name" value="Thioredoxin_6"/>
    <property type="match status" value="1"/>
</dbReference>
<gene>
    <name evidence="15" type="ORF">AKO1_005921</name>
</gene>
<comment type="subcellular location">
    <subcellularLocation>
        <location evidence="2">Endoplasmic reticulum lumen</location>
    </subcellularLocation>
</comment>
<evidence type="ECO:0000259" key="14">
    <source>
        <dbReference type="PROSITE" id="PS51352"/>
    </source>
</evidence>
<keyword evidence="6" id="KW-0677">Repeat</keyword>
<dbReference type="NCBIfam" id="TIGR01126">
    <property type="entry name" value="pdi_dom"/>
    <property type="match status" value="1"/>
</dbReference>
<dbReference type="CDD" id="cd02961">
    <property type="entry name" value="PDI_a_family"/>
    <property type="match status" value="1"/>
</dbReference>
<evidence type="ECO:0000256" key="12">
    <source>
        <dbReference type="RuleBase" id="RU004208"/>
    </source>
</evidence>
<keyword evidence="7" id="KW-0256">Endoplasmic reticulum</keyword>
<evidence type="ECO:0000256" key="6">
    <source>
        <dbReference type="ARBA" id="ARBA00022737"/>
    </source>
</evidence>
<dbReference type="PANTHER" id="PTHR18929">
    <property type="entry name" value="PROTEIN DISULFIDE ISOMERASE"/>
    <property type="match status" value="1"/>
</dbReference>
<dbReference type="PROSITE" id="PS00194">
    <property type="entry name" value="THIOREDOXIN_1"/>
    <property type="match status" value="2"/>
</dbReference>
<dbReference type="FunFam" id="3.40.30.10:FF:000107">
    <property type="entry name" value="Protein disulfide-isomerase 5-2"/>
    <property type="match status" value="1"/>
</dbReference>
<feature type="signal peptide" evidence="13">
    <location>
        <begin position="1"/>
        <end position="18"/>
    </location>
</feature>
<dbReference type="AlphaFoldDB" id="A0AAW2YII4"/>
<dbReference type="GO" id="GO:0034976">
    <property type="term" value="P:response to endoplasmic reticulum stress"/>
    <property type="evidence" value="ECO:0007669"/>
    <property type="project" value="TreeGrafter"/>
</dbReference>
<dbReference type="SUPFAM" id="SSF52833">
    <property type="entry name" value="Thioredoxin-like"/>
    <property type="match status" value="4"/>
</dbReference>